<evidence type="ECO:0008006" key="7">
    <source>
        <dbReference type="Google" id="ProtNLM"/>
    </source>
</evidence>
<dbReference type="InterPro" id="IPR001431">
    <property type="entry name" value="Pept_M16_Zn_BS"/>
</dbReference>
<dbReference type="Pfam" id="PF00675">
    <property type="entry name" value="Peptidase_M16"/>
    <property type="match status" value="1"/>
</dbReference>
<dbReference type="PANTHER" id="PTHR11851">
    <property type="entry name" value="METALLOPROTEASE"/>
    <property type="match status" value="1"/>
</dbReference>
<reference evidence="5 6" key="1">
    <citation type="journal article" date="2016" name="Nat. Commun.">
        <title>Thousands of microbial genomes shed light on interconnected biogeochemical processes in an aquifer system.</title>
        <authorList>
            <person name="Anantharaman K."/>
            <person name="Brown C.T."/>
            <person name="Hug L.A."/>
            <person name="Sharon I."/>
            <person name="Castelle C.J."/>
            <person name="Probst A.J."/>
            <person name="Thomas B.C."/>
            <person name="Singh A."/>
            <person name="Wilkins M.J."/>
            <person name="Karaoz U."/>
            <person name="Brodie E.L."/>
            <person name="Williams K.H."/>
            <person name="Hubbard S.S."/>
            <person name="Banfield J.F."/>
        </authorList>
    </citation>
    <scope>NUCLEOTIDE SEQUENCE [LARGE SCALE GENOMIC DNA]</scope>
</reference>
<organism evidence="5 6">
    <name type="scientific">Candidatus Zambryskibacteria bacterium RIFCSPLOWO2_12_FULL_39_23</name>
    <dbReference type="NCBI Taxonomy" id="1802776"/>
    <lineage>
        <taxon>Bacteria</taxon>
        <taxon>Candidatus Zambryskiibacteriota</taxon>
    </lineage>
</organism>
<dbReference type="PROSITE" id="PS00143">
    <property type="entry name" value="INSULINASE"/>
    <property type="match status" value="1"/>
</dbReference>
<feature type="domain" description="Peptidase M16 N-terminal" evidence="3">
    <location>
        <begin position="19"/>
        <end position="161"/>
    </location>
</feature>
<gene>
    <name evidence="5" type="ORF">A3G99_00940</name>
</gene>
<dbReference type="GO" id="GO:0004222">
    <property type="term" value="F:metalloendopeptidase activity"/>
    <property type="evidence" value="ECO:0007669"/>
    <property type="project" value="InterPro"/>
</dbReference>
<sequence>MLFKKTVLKNGLTVITVPMKDNPSVTCLVTVKTGSKYETKDINGLSHFLEHMCFKGTTNRPRPIDIALELDNIGAQNNAFTGQEYTGYYAKAHLKHTDIILDVVSDMYNNPIFDSKEIEKERGVIIEEINMYEDMPHVKVYYVFLELLYGDQPAGWDILGPKENIARITQKDFLKYRAKHYVASATTVIVSGNIDESKIINQIKKLFHNISTDGKTDKIKVVENQIKPSIKLRHKETDQTHLIIGVRTFGAKDKRHIILKVLNSLLGGGMSSRMFRKLREQMGSCYYVNTDSDKFTDHGYLYISAGINIKRIEEVVTAILSELNKIKNEDISTEELQKAKDYLAGHIYLGLESSDSLGLYYAFQDILGEDIKNPDGLIKNIQEVTAKEIQDLAKEIFIDKGLNMAIVGNIKDLQSLGKIFHF</sequence>
<evidence type="ECO:0000259" key="3">
    <source>
        <dbReference type="Pfam" id="PF00675"/>
    </source>
</evidence>
<name>A0A1G2UR68_9BACT</name>
<proteinExistence type="inferred from homology"/>
<dbReference type="PANTHER" id="PTHR11851:SF49">
    <property type="entry name" value="MITOCHONDRIAL-PROCESSING PEPTIDASE SUBUNIT ALPHA"/>
    <property type="match status" value="1"/>
</dbReference>
<dbReference type="EMBL" id="MHWT01000026">
    <property type="protein sequence ID" value="OHB11874.1"/>
    <property type="molecule type" value="Genomic_DNA"/>
</dbReference>
<dbReference type="InterPro" id="IPR050361">
    <property type="entry name" value="MPP/UQCRC_Complex"/>
</dbReference>
<dbReference type="InterPro" id="IPR011765">
    <property type="entry name" value="Pept_M16_N"/>
</dbReference>
<dbReference type="Gene3D" id="3.30.830.10">
    <property type="entry name" value="Metalloenzyme, LuxS/M16 peptidase-like"/>
    <property type="match status" value="2"/>
</dbReference>
<dbReference type="SUPFAM" id="SSF63411">
    <property type="entry name" value="LuxS/MPP-like metallohydrolase"/>
    <property type="match status" value="2"/>
</dbReference>
<evidence type="ECO:0000313" key="6">
    <source>
        <dbReference type="Proteomes" id="UP000176558"/>
    </source>
</evidence>
<feature type="domain" description="Peptidase M16 C-terminal" evidence="4">
    <location>
        <begin position="168"/>
        <end position="342"/>
    </location>
</feature>
<dbReference type="AlphaFoldDB" id="A0A1G2UR68"/>
<protein>
    <recommendedName>
        <fullName evidence="7">Peptidase M16</fullName>
    </recommendedName>
</protein>
<dbReference type="GO" id="GO:0006508">
    <property type="term" value="P:proteolysis"/>
    <property type="evidence" value="ECO:0007669"/>
    <property type="project" value="InterPro"/>
</dbReference>
<dbReference type="Proteomes" id="UP000176558">
    <property type="component" value="Unassembled WGS sequence"/>
</dbReference>
<dbReference type="InterPro" id="IPR011249">
    <property type="entry name" value="Metalloenz_LuxS/M16"/>
</dbReference>
<dbReference type="GO" id="GO:0046872">
    <property type="term" value="F:metal ion binding"/>
    <property type="evidence" value="ECO:0007669"/>
    <property type="project" value="InterPro"/>
</dbReference>
<accession>A0A1G2UR68</accession>
<evidence type="ECO:0000259" key="4">
    <source>
        <dbReference type="Pfam" id="PF05193"/>
    </source>
</evidence>
<dbReference type="InterPro" id="IPR007863">
    <property type="entry name" value="Peptidase_M16_C"/>
</dbReference>
<evidence type="ECO:0000313" key="5">
    <source>
        <dbReference type="EMBL" id="OHB11874.1"/>
    </source>
</evidence>
<comment type="caution">
    <text evidence="5">The sequence shown here is derived from an EMBL/GenBank/DDBJ whole genome shotgun (WGS) entry which is preliminary data.</text>
</comment>
<evidence type="ECO:0000256" key="2">
    <source>
        <dbReference type="RuleBase" id="RU004447"/>
    </source>
</evidence>
<dbReference type="Pfam" id="PF05193">
    <property type="entry name" value="Peptidase_M16_C"/>
    <property type="match status" value="1"/>
</dbReference>
<comment type="similarity">
    <text evidence="1 2">Belongs to the peptidase M16 family.</text>
</comment>
<evidence type="ECO:0000256" key="1">
    <source>
        <dbReference type="ARBA" id="ARBA00007261"/>
    </source>
</evidence>